<dbReference type="AlphaFoldDB" id="A0A8S3T302"/>
<dbReference type="InterPro" id="IPR036770">
    <property type="entry name" value="Ankyrin_rpt-contain_sf"/>
</dbReference>
<accession>A0A8S3T302</accession>
<evidence type="ECO:0000313" key="4">
    <source>
        <dbReference type="Proteomes" id="UP000683360"/>
    </source>
</evidence>
<feature type="signal peptide" evidence="2">
    <location>
        <begin position="1"/>
        <end position="16"/>
    </location>
</feature>
<proteinExistence type="predicted"/>
<dbReference type="Gene3D" id="1.25.40.20">
    <property type="entry name" value="Ankyrin repeat-containing domain"/>
    <property type="match status" value="1"/>
</dbReference>
<protein>
    <recommendedName>
        <fullName evidence="5">Ankyrin repeat domain-containing protein</fullName>
    </recommendedName>
</protein>
<dbReference type="InterPro" id="IPR002110">
    <property type="entry name" value="Ankyrin_rpt"/>
</dbReference>
<dbReference type="SUPFAM" id="SSF48403">
    <property type="entry name" value="Ankyrin repeat"/>
    <property type="match status" value="1"/>
</dbReference>
<evidence type="ECO:0000256" key="2">
    <source>
        <dbReference type="SAM" id="SignalP"/>
    </source>
</evidence>
<name>A0A8S3T302_MYTED</name>
<evidence type="ECO:0008006" key="5">
    <source>
        <dbReference type="Google" id="ProtNLM"/>
    </source>
</evidence>
<gene>
    <name evidence="3" type="ORF">MEDL_38395</name>
</gene>
<dbReference type="EMBL" id="CAJPWZ010001843">
    <property type="protein sequence ID" value="CAG2225256.1"/>
    <property type="molecule type" value="Genomic_DNA"/>
</dbReference>
<comment type="caution">
    <text evidence="3">The sequence shown here is derived from an EMBL/GenBank/DDBJ whole genome shotgun (WGS) entry which is preliminary data.</text>
</comment>
<dbReference type="PROSITE" id="PS50088">
    <property type="entry name" value="ANK_REPEAT"/>
    <property type="match status" value="1"/>
</dbReference>
<keyword evidence="2" id="KW-0732">Signal</keyword>
<dbReference type="OrthoDB" id="6119425at2759"/>
<reference evidence="3" key="1">
    <citation type="submission" date="2021-03" db="EMBL/GenBank/DDBJ databases">
        <authorList>
            <person name="Bekaert M."/>
        </authorList>
    </citation>
    <scope>NUCLEOTIDE SEQUENCE</scope>
</reference>
<sequence>MMKIVILGLMAAMAYAAPPMRGMGMGMGMGMPPMMMPPMMMGGMLPPEALDMLKDLKPDDIKEAIKNMPPQMRSMMKGMGISEDQINEAVKSLPEDLTPLVEQMKEKLENHPEEVEKVMAKVELPREMQGDMKESAIDILKGQMQEMGMDIKEDEDMSSVMDKARTAISKKLKEEGFDIDDPEGMQAKMMAEMRKITNAKPDESDEEVKIKVAKDLLKQMKEDGHDVDPEKPQESMEKLKTELKSQLKAMDIDVDEEDLKANDFKAILQKLVASGKVGGEIPHGGPMPPPMMMPQEMMHPGAEDALVHVFGDDDDVIQNLMEIKAGAMRGVLPEQALFRLMKDLMHYRLEARVLIAQNRILEEKVAASQFHAMPPFARSPFGLRVLGFPMMGMGGFDGMDLKNIESMIPEGTFDMIKNMKPEDIKEAIKNMPPGMGDMLKGMGISEDQIKEAVNNMPEDMDMAAMFDQAKDKMGDLVDKSKDEMKSQLSNELSEIKEEKRKELEEAGIDLSGGVSGLMSQMIPEITEMFGEKLRAEGIDTDDREKLNEEVRKQMREFAGADEDDTDEQVKEKFMKGFLEEMKQNGFEIKSDDMAEGFQELKKQIVDELKDMGFEIEDEDVSNLPEMMKKMMKSGKFNPQMMMGMVAPMMQGPPMMGPMGPMGPPMMQGPPMGMRPPMEGPMRPPMGMRGMNLNLDIDINQRPQTPVVTPGYVQGAEDALLHALGDDSDVVRHVMAVKYGAETGTVMESDLHEILRDLMHYRLEARVLMAKNQMLRNRLYDFWLIPQLASRQWISIYFAAPKIMANYPINVYTTVFKDDIVQQHQQIDDLGKAGQWSELIELLESSGELVNSSRLPVKGDNKGPAWYTPLHNAADLGAPEHIFKDLIRLGASKSMKNAEGQTAYDIAKSKGLDKVILDQLVIPKKIKQNAAAIEKMEKGLHEVINSRVKDLIKGNGQALPQLSLLFEHGSFYYPVPGMYGGFSVSEHDDGIQADSWIRVCGGSEQNHVVNKEGKVTLLPNDNPL</sequence>
<keyword evidence="1" id="KW-0040">ANK repeat</keyword>
<evidence type="ECO:0000256" key="1">
    <source>
        <dbReference type="PROSITE-ProRule" id="PRU00023"/>
    </source>
</evidence>
<dbReference type="Proteomes" id="UP000683360">
    <property type="component" value="Unassembled WGS sequence"/>
</dbReference>
<evidence type="ECO:0000313" key="3">
    <source>
        <dbReference type="EMBL" id="CAG2225256.1"/>
    </source>
</evidence>
<keyword evidence="4" id="KW-1185">Reference proteome</keyword>
<feature type="chain" id="PRO_5035878021" description="Ankyrin repeat domain-containing protein" evidence="2">
    <location>
        <begin position="17"/>
        <end position="1023"/>
    </location>
</feature>
<feature type="repeat" description="ANK" evidence="1">
    <location>
        <begin position="864"/>
        <end position="897"/>
    </location>
</feature>
<organism evidence="3 4">
    <name type="scientific">Mytilus edulis</name>
    <name type="common">Blue mussel</name>
    <dbReference type="NCBI Taxonomy" id="6550"/>
    <lineage>
        <taxon>Eukaryota</taxon>
        <taxon>Metazoa</taxon>
        <taxon>Spiralia</taxon>
        <taxon>Lophotrochozoa</taxon>
        <taxon>Mollusca</taxon>
        <taxon>Bivalvia</taxon>
        <taxon>Autobranchia</taxon>
        <taxon>Pteriomorphia</taxon>
        <taxon>Mytilida</taxon>
        <taxon>Mytiloidea</taxon>
        <taxon>Mytilidae</taxon>
        <taxon>Mytilinae</taxon>
        <taxon>Mytilus</taxon>
    </lineage>
</organism>